<gene>
    <name evidence="2" type="ORF">CLV40_12139</name>
</gene>
<dbReference type="Proteomes" id="UP000239203">
    <property type="component" value="Unassembled WGS sequence"/>
</dbReference>
<comment type="caution">
    <text evidence="2">The sequence shown here is derived from an EMBL/GenBank/DDBJ whole genome shotgun (WGS) entry which is preliminary data.</text>
</comment>
<feature type="chain" id="PRO_5015553151" description="HAF family extracellular repeat protein" evidence="1">
    <location>
        <begin position="23"/>
        <end position="362"/>
    </location>
</feature>
<keyword evidence="3" id="KW-1185">Reference proteome</keyword>
<evidence type="ECO:0008006" key="4">
    <source>
        <dbReference type="Google" id="ProtNLM"/>
    </source>
</evidence>
<dbReference type="EMBL" id="PTIX01000021">
    <property type="protein sequence ID" value="PPK64175.1"/>
    <property type="molecule type" value="Genomic_DNA"/>
</dbReference>
<dbReference type="SUPFAM" id="SSF69322">
    <property type="entry name" value="Tricorn protease domain 2"/>
    <property type="match status" value="1"/>
</dbReference>
<organism evidence="2 3">
    <name type="scientific">Actinokineospora auranticolor</name>
    <dbReference type="NCBI Taxonomy" id="155976"/>
    <lineage>
        <taxon>Bacteria</taxon>
        <taxon>Bacillati</taxon>
        <taxon>Actinomycetota</taxon>
        <taxon>Actinomycetes</taxon>
        <taxon>Pseudonocardiales</taxon>
        <taxon>Pseudonocardiaceae</taxon>
        <taxon>Actinokineospora</taxon>
    </lineage>
</organism>
<dbReference type="AlphaFoldDB" id="A0A2S6GG54"/>
<evidence type="ECO:0000313" key="2">
    <source>
        <dbReference type="EMBL" id="PPK64175.1"/>
    </source>
</evidence>
<keyword evidence="1" id="KW-0732">Signal</keyword>
<dbReference type="OrthoDB" id="3731377at2"/>
<name>A0A2S6GG54_9PSEU</name>
<evidence type="ECO:0000313" key="3">
    <source>
        <dbReference type="Proteomes" id="UP000239203"/>
    </source>
</evidence>
<evidence type="ECO:0000256" key="1">
    <source>
        <dbReference type="SAM" id="SignalP"/>
    </source>
</evidence>
<protein>
    <recommendedName>
        <fullName evidence="4">HAF family extracellular repeat protein</fullName>
    </recommendedName>
</protein>
<reference evidence="2 3" key="1">
    <citation type="submission" date="2018-02" db="EMBL/GenBank/DDBJ databases">
        <title>Genomic Encyclopedia of Archaeal and Bacterial Type Strains, Phase II (KMG-II): from individual species to whole genera.</title>
        <authorList>
            <person name="Goeker M."/>
        </authorList>
    </citation>
    <scope>NUCLEOTIDE SEQUENCE [LARGE SCALE GENOMIC DNA]</scope>
    <source>
        <strain evidence="2 3">YU 961-1</strain>
    </source>
</reference>
<sequence length="362" mass="37158">MRKGAVGAVLVAAMVTAGCGGATTPSAVVFGRIDLPPGVEAVTLTDFGNSLLVGTRKDEHPGLYRRDGGGALTEVPVKGTTPYGLLARWTAIATDGKAIVAVGGERGGAHGNVRWSVWDGDATGLTERRQGFSTFGGYGAGDLVGTAITPSGPVVVGTWESKDAGFDVATWTPEPGGEGYWARGESETELRSSATALTFPLAATRLGEGLLAVGWQAAQGDEQAVVWRSRTGTRDWTRTVLSSGTAMAVHCVGESCAVSGRSGGKLTIWRLAADGWHPLPGVPDVPVGDHDVVAPPIEVDGALVQVVWDGAKVRVARFADGQWGVRDVDGPSGPVSAASLVGTEVQVIAGGALWRVDAGALR</sequence>
<proteinExistence type="predicted"/>
<dbReference type="RefSeq" id="WP_146108274.1">
    <property type="nucleotide sequence ID" value="NZ_CP154825.1"/>
</dbReference>
<feature type="signal peptide" evidence="1">
    <location>
        <begin position="1"/>
        <end position="22"/>
    </location>
</feature>
<dbReference type="PROSITE" id="PS51257">
    <property type="entry name" value="PROKAR_LIPOPROTEIN"/>
    <property type="match status" value="1"/>
</dbReference>
<accession>A0A2S6GG54</accession>